<gene>
    <name evidence="1" type="ORF">BLNAU_4912</name>
</gene>
<evidence type="ECO:0000313" key="1">
    <source>
        <dbReference type="EMBL" id="KAK2960029.1"/>
    </source>
</evidence>
<organism evidence="1 2">
    <name type="scientific">Blattamonas nauphoetae</name>
    <dbReference type="NCBI Taxonomy" id="2049346"/>
    <lineage>
        <taxon>Eukaryota</taxon>
        <taxon>Metamonada</taxon>
        <taxon>Preaxostyla</taxon>
        <taxon>Oxymonadida</taxon>
        <taxon>Blattamonas</taxon>
    </lineage>
</organism>
<reference evidence="1 2" key="1">
    <citation type="journal article" date="2022" name="bioRxiv">
        <title>Genomics of Preaxostyla Flagellates Illuminates Evolutionary Transitions and the Path Towards Mitochondrial Loss.</title>
        <authorList>
            <person name="Novak L.V.F."/>
            <person name="Treitli S.C."/>
            <person name="Pyrih J."/>
            <person name="Halakuc P."/>
            <person name="Pipaliya S.V."/>
            <person name="Vacek V."/>
            <person name="Brzon O."/>
            <person name="Soukal P."/>
            <person name="Eme L."/>
            <person name="Dacks J.B."/>
            <person name="Karnkowska A."/>
            <person name="Elias M."/>
            <person name="Hampl V."/>
        </authorList>
    </citation>
    <scope>NUCLEOTIDE SEQUENCE [LARGE SCALE GENOMIC DNA]</scope>
    <source>
        <strain evidence="1">NAU3</strain>
        <tissue evidence="1">Gut</tissue>
    </source>
</reference>
<proteinExistence type="predicted"/>
<name>A0ABQ9Y8L3_9EUKA</name>
<dbReference type="SUPFAM" id="SSF48371">
    <property type="entry name" value="ARM repeat"/>
    <property type="match status" value="1"/>
</dbReference>
<comment type="caution">
    <text evidence="1">The sequence shown here is derived from an EMBL/GenBank/DDBJ whole genome shotgun (WGS) entry which is preliminary data.</text>
</comment>
<dbReference type="EMBL" id="JARBJD010000025">
    <property type="protein sequence ID" value="KAK2960029.1"/>
    <property type="molecule type" value="Genomic_DNA"/>
</dbReference>
<dbReference type="Gene3D" id="1.25.10.10">
    <property type="entry name" value="Leucine-rich Repeat Variant"/>
    <property type="match status" value="1"/>
</dbReference>
<keyword evidence="2" id="KW-1185">Reference proteome</keyword>
<accession>A0ABQ9Y8L3</accession>
<dbReference type="InterPro" id="IPR011989">
    <property type="entry name" value="ARM-like"/>
</dbReference>
<dbReference type="Proteomes" id="UP001281761">
    <property type="component" value="Unassembled WGS sequence"/>
</dbReference>
<dbReference type="InterPro" id="IPR016024">
    <property type="entry name" value="ARM-type_fold"/>
</dbReference>
<evidence type="ECO:0000313" key="2">
    <source>
        <dbReference type="Proteomes" id="UP001281761"/>
    </source>
</evidence>
<sequence>MRKNPVYRSLVALVKAEYPFDNALQDRAAQFLNGLKPWGNEHLATKLTIELVPSSAGSPSGFVESLLSLMSCPNSTVVEAALSFLQNTQLYSSLSVRCNFVESGLISKVLTIVQPHTQPISGNEEMLHTLIRIIQNYIELAAPLFVRKLGITATVDAFNHREMIFRKVVLPSSQFMCFLIVPG</sequence>
<protein>
    <submittedName>
        <fullName evidence="1">Uncharacterized protein</fullName>
    </submittedName>
</protein>